<dbReference type="OrthoDB" id="217645at2"/>
<accession>A0A1X3GNX7</accession>
<dbReference type="SUPFAM" id="SSF53474">
    <property type="entry name" value="alpha/beta-Hydrolases"/>
    <property type="match status" value="1"/>
</dbReference>
<organism evidence="1 2">
    <name type="scientific">Bradyrhizobium canariense</name>
    <dbReference type="NCBI Taxonomy" id="255045"/>
    <lineage>
        <taxon>Bacteria</taxon>
        <taxon>Pseudomonadati</taxon>
        <taxon>Pseudomonadota</taxon>
        <taxon>Alphaproteobacteria</taxon>
        <taxon>Hyphomicrobiales</taxon>
        <taxon>Nitrobacteraceae</taxon>
        <taxon>Bradyrhizobium</taxon>
    </lineage>
</organism>
<sequence>MEDDHWPHGTCDGAGRSLACLRKRASHFFESLSVAELVREAHRHRWISEWLRISGEYRIFAESARVTSSAQIAREAWLCSLTALEVARNLSWPGDPGGTDLVDKVRLCLRGFEADAGSAIERVEIDCFDQGSLAGYFLPAFPDRSFAPAVICVSDEDITLGSMMSRLLPASGRRNVSLLLVDAGDSSGRSPFKPAHILQCWLDYLEARPDVDSQQIAVYGEGAAASHASRLALVDRRMAAAVCDGGIATPVMRRASLRWMIGVEQAVRDGPSTGSLLPLCRIPCPLLMVVGSRSMVWEEDALELQAGYRQAGADCATVVPNCIPHPLGEVENFIAVDDFIFEWLDSKLGIARQLDSVTYL</sequence>
<gene>
    <name evidence="1" type="ORF">BSZ18_03595</name>
</gene>
<comment type="caution">
    <text evidence="1">The sequence shown here is derived from an EMBL/GenBank/DDBJ whole genome shotgun (WGS) entry which is preliminary data.</text>
</comment>
<dbReference type="AlphaFoldDB" id="A0A1X3GNX7"/>
<name>A0A1X3GNX7_9BRAD</name>
<dbReference type="RefSeq" id="WP_085357568.1">
    <property type="nucleotide sequence ID" value="NZ_NAFD01000147.1"/>
</dbReference>
<dbReference type="EMBL" id="NAFI01000138">
    <property type="protein sequence ID" value="OSJ17843.1"/>
    <property type="molecule type" value="Genomic_DNA"/>
</dbReference>
<dbReference type="GO" id="GO:0016787">
    <property type="term" value="F:hydrolase activity"/>
    <property type="evidence" value="ECO:0007669"/>
    <property type="project" value="UniProtKB-KW"/>
</dbReference>
<evidence type="ECO:0000313" key="1">
    <source>
        <dbReference type="EMBL" id="OSJ17843.1"/>
    </source>
</evidence>
<dbReference type="InterPro" id="IPR029058">
    <property type="entry name" value="AB_hydrolase_fold"/>
</dbReference>
<evidence type="ECO:0000313" key="2">
    <source>
        <dbReference type="Proteomes" id="UP000193553"/>
    </source>
</evidence>
<keyword evidence="1" id="KW-0378">Hydrolase</keyword>
<proteinExistence type="predicted"/>
<dbReference type="Gene3D" id="3.40.50.1820">
    <property type="entry name" value="alpha/beta hydrolase"/>
    <property type="match status" value="1"/>
</dbReference>
<dbReference type="Proteomes" id="UP000193553">
    <property type="component" value="Unassembled WGS sequence"/>
</dbReference>
<protein>
    <submittedName>
        <fullName evidence="1">Alpha/beta hydrolase</fullName>
    </submittedName>
</protein>
<reference evidence="1 2" key="1">
    <citation type="submission" date="2017-03" db="EMBL/GenBank/DDBJ databases">
        <title>Whole genome sequences of fourteen strains of Bradyrhizobium canariense and one strain of Bradyrhizobium japonicum isolated from Lupinus (Papilionoideae: Genisteae) species in Algeria.</title>
        <authorList>
            <person name="Crovadore J."/>
            <person name="Chekireb D."/>
            <person name="Brachmann A."/>
            <person name="Chablais R."/>
            <person name="Cochard B."/>
            <person name="Lefort F."/>
        </authorList>
    </citation>
    <scope>NUCLEOTIDE SEQUENCE [LARGE SCALE GENOMIC DNA]</scope>
    <source>
        <strain evidence="1 2">UBMA195</strain>
    </source>
</reference>